<dbReference type="EMBL" id="CP050804">
    <property type="protein sequence ID" value="QJC21110.1"/>
    <property type="molecule type" value="Genomic_DNA"/>
</dbReference>
<dbReference type="Proteomes" id="UP000502298">
    <property type="component" value="Chromosome"/>
</dbReference>
<organism evidence="2 3">
    <name type="scientific">Arcanobacterium buesumense</name>
    <dbReference type="NCBI Taxonomy" id="2722751"/>
    <lineage>
        <taxon>Bacteria</taxon>
        <taxon>Bacillati</taxon>
        <taxon>Actinomycetota</taxon>
        <taxon>Actinomycetes</taxon>
        <taxon>Actinomycetales</taxon>
        <taxon>Actinomycetaceae</taxon>
        <taxon>Arcanobacterium</taxon>
    </lineage>
</organism>
<evidence type="ECO:0000256" key="1">
    <source>
        <dbReference type="ARBA" id="ARBA00006479"/>
    </source>
</evidence>
<dbReference type="InterPro" id="IPR049874">
    <property type="entry name" value="ROK_cs"/>
</dbReference>
<reference evidence="2 3" key="1">
    <citation type="submission" date="2020-03" db="EMBL/GenBank/DDBJ databases">
        <title>Complete genome of Arcanobacterium buesumensis sp. nov. strain 2701.</title>
        <authorList>
            <person name="Borowiak M."/>
            <person name="Alssahen M."/>
            <person name="Laemmler C."/>
            <person name="Malorny B."/>
            <person name="Hassan A."/>
            <person name="Prenger-Berninghoff E."/>
            <person name="Ploetz M."/>
            <person name="Abdulmawjood A."/>
        </authorList>
    </citation>
    <scope>NUCLEOTIDE SEQUENCE [LARGE SCALE GENOMIC DNA]</scope>
    <source>
        <strain evidence="2 3">2701</strain>
    </source>
</reference>
<dbReference type="InterPro" id="IPR000600">
    <property type="entry name" value="ROK"/>
</dbReference>
<keyword evidence="3" id="KW-1185">Reference proteome</keyword>
<protein>
    <submittedName>
        <fullName evidence="2">ROK family protein</fullName>
    </submittedName>
</protein>
<evidence type="ECO:0000313" key="3">
    <source>
        <dbReference type="Proteomes" id="UP000502298"/>
    </source>
</evidence>
<dbReference type="SUPFAM" id="SSF53067">
    <property type="entry name" value="Actin-like ATPase domain"/>
    <property type="match status" value="1"/>
</dbReference>
<dbReference type="KEGG" id="arca:HC352_00305"/>
<dbReference type="Gene3D" id="3.30.420.40">
    <property type="match status" value="2"/>
</dbReference>
<dbReference type="PANTHER" id="PTHR18964:SF169">
    <property type="entry name" value="N-ACETYLMANNOSAMINE KINASE"/>
    <property type="match status" value="1"/>
</dbReference>
<dbReference type="PROSITE" id="PS01125">
    <property type="entry name" value="ROK"/>
    <property type="match status" value="1"/>
</dbReference>
<comment type="similarity">
    <text evidence="1">Belongs to the ROK (NagC/XylR) family.</text>
</comment>
<gene>
    <name evidence="2" type="ORF">HC352_00305</name>
</gene>
<dbReference type="RefSeq" id="WP_168917052.1">
    <property type="nucleotide sequence ID" value="NZ_CP050804.1"/>
</dbReference>
<evidence type="ECO:0000313" key="2">
    <source>
        <dbReference type="EMBL" id="QJC21110.1"/>
    </source>
</evidence>
<dbReference type="PANTHER" id="PTHR18964">
    <property type="entry name" value="ROK (REPRESSOR, ORF, KINASE) FAMILY"/>
    <property type="match status" value="1"/>
</dbReference>
<name>A0A6H2EIU1_9ACTO</name>
<proteinExistence type="inferred from homology"/>
<dbReference type="Pfam" id="PF00480">
    <property type="entry name" value="ROK"/>
    <property type="match status" value="1"/>
</dbReference>
<dbReference type="AlphaFoldDB" id="A0A6H2EIU1"/>
<accession>A0A6H2EIU1</accession>
<sequence length="301" mass="30862">MDTFDSSVRIGVDIGGTSMSVARVLDSGDIVGRIDIPSPARESGARVVEEITRIVRHNWPDAQSVGIGAAGVIDAEGTILAASDSFNDWAGFALGQETQHALGIPVRVENDVNAFLLGETYAGVLAGTDTSLGLMLGTGVGGAIMLDGQIWHGPRGAAAEIGHMPGFGDLPCTCGGRGHIETTSSGRGIANRYTLTTGQHVQSAGEVAQAARNGDATAVNILVDAGRYAALAIIQAATMLDLTAVVIGGGVTRDWDYLMEGITEVATKYPLISGAQLDIHRSVLGADAVLIGAARKGAQAC</sequence>
<dbReference type="InterPro" id="IPR043129">
    <property type="entry name" value="ATPase_NBD"/>
</dbReference>